<evidence type="ECO:0000313" key="3">
    <source>
        <dbReference type="EMBL" id="RAU19948.1"/>
    </source>
</evidence>
<dbReference type="SUPFAM" id="SSF51197">
    <property type="entry name" value="Clavaminate synthase-like"/>
    <property type="match status" value="1"/>
</dbReference>
<proteinExistence type="predicted"/>
<sequence length="258" mass="29771">MLTKFVIKEYEENGYLVLRGFFSESELHKLREVIAQFHQSWMLENAQFYADKAINSAYLTAKKHLKNTERESLFAFIGSAKLKEVVTSVIGARPAFMNTQSFFDPVNEGQKNYWHRDPQYHMTIDEQKQALLGPNVVHFRIPLVDEPGMELILGSHRRWDSDDELDVRLERNGRKSYEDLATGARVTLNAGDLLVFSANMIHRGVYGMNRQSLDILFCDPAPEIMRFVDESCLPDSDMLERLENADAFKNSIEMKAIR</sequence>
<dbReference type="PANTHER" id="PTHR20883">
    <property type="entry name" value="PHYTANOYL-COA DIOXYGENASE DOMAIN CONTAINING 1"/>
    <property type="match status" value="1"/>
</dbReference>
<keyword evidence="1" id="KW-0479">Metal-binding</keyword>
<dbReference type="RefSeq" id="WP_112157177.1">
    <property type="nucleotide sequence ID" value="NZ_QKRX01000001.1"/>
</dbReference>
<reference evidence="3 4" key="1">
    <citation type="submission" date="2018-06" db="EMBL/GenBank/DDBJ databases">
        <title>Nitrincola tibetense sp. nov., isolated from Lake XuguoCo on Tibetan Plateau.</title>
        <authorList>
            <person name="Xing P."/>
        </authorList>
    </citation>
    <scope>NUCLEOTIDE SEQUENCE [LARGE SCALE GENOMIC DNA]</scope>
    <source>
        <strain evidence="4">xg18</strain>
    </source>
</reference>
<gene>
    <name evidence="3" type="ORF">DN062_01780</name>
</gene>
<keyword evidence="2" id="KW-0408">Iron</keyword>
<evidence type="ECO:0000313" key="4">
    <source>
        <dbReference type="Proteomes" id="UP000250744"/>
    </source>
</evidence>
<keyword evidence="3" id="KW-0560">Oxidoreductase</keyword>
<comment type="caution">
    <text evidence="3">The sequence shown here is derived from an EMBL/GenBank/DDBJ whole genome shotgun (WGS) entry which is preliminary data.</text>
</comment>
<keyword evidence="3" id="KW-0223">Dioxygenase</keyword>
<dbReference type="PANTHER" id="PTHR20883:SF15">
    <property type="entry name" value="PHYTANOYL-COA DIOXYGENASE DOMAIN-CONTAINING PROTEIN 1"/>
    <property type="match status" value="1"/>
</dbReference>
<evidence type="ECO:0000256" key="2">
    <source>
        <dbReference type="ARBA" id="ARBA00023004"/>
    </source>
</evidence>
<dbReference type="InterPro" id="IPR008775">
    <property type="entry name" value="Phytyl_CoA_dOase-like"/>
</dbReference>
<dbReference type="GO" id="GO:0005506">
    <property type="term" value="F:iron ion binding"/>
    <property type="evidence" value="ECO:0007669"/>
    <property type="project" value="UniProtKB-ARBA"/>
</dbReference>
<dbReference type="Gene3D" id="2.60.120.620">
    <property type="entry name" value="q2cbj1_9rhob like domain"/>
    <property type="match status" value="1"/>
</dbReference>
<name>A0A364NS78_9GAMM</name>
<dbReference type="Proteomes" id="UP000250744">
    <property type="component" value="Unassembled WGS sequence"/>
</dbReference>
<protein>
    <submittedName>
        <fullName evidence="3">Phytanoyl-CoA dioxygenase</fullName>
    </submittedName>
</protein>
<dbReference type="EMBL" id="QKRX01000001">
    <property type="protein sequence ID" value="RAU19948.1"/>
    <property type="molecule type" value="Genomic_DNA"/>
</dbReference>
<dbReference type="GO" id="GO:0016706">
    <property type="term" value="F:2-oxoglutarate-dependent dioxygenase activity"/>
    <property type="evidence" value="ECO:0007669"/>
    <property type="project" value="UniProtKB-ARBA"/>
</dbReference>
<evidence type="ECO:0000256" key="1">
    <source>
        <dbReference type="ARBA" id="ARBA00022723"/>
    </source>
</evidence>
<accession>A0A364NS78</accession>
<dbReference type="Pfam" id="PF05721">
    <property type="entry name" value="PhyH"/>
    <property type="match status" value="1"/>
</dbReference>
<dbReference type="OrthoDB" id="345086at2"/>
<organism evidence="3 4">
    <name type="scientific">Nitrincola tibetensis</name>
    <dbReference type="NCBI Taxonomy" id="2219697"/>
    <lineage>
        <taxon>Bacteria</taxon>
        <taxon>Pseudomonadati</taxon>
        <taxon>Pseudomonadota</taxon>
        <taxon>Gammaproteobacteria</taxon>
        <taxon>Oceanospirillales</taxon>
        <taxon>Oceanospirillaceae</taxon>
        <taxon>Nitrincola</taxon>
    </lineage>
</organism>
<keyword evidence="4" id="KW-1185">Reference proteome</keyword>
<dbReference type="AlphaFoldDB" id="A0A364NS78"/>